<comment type="caution">
    <text evidence="1">The sequence shown here is derived from an EMBL/GenBank/DDBJ whole genome shotgun (WGS) entry which is preliminary data.</text>
</comment>
<reference evidence="1 2" key="1">
    <citation type="journal article" date="2018" name="Mol. Biol. Evol.">
        <title>Analysis of the draft genome of the red seaweed Gracilariopsis chorda provides insights into genome size evolution in Rhodophyta.</title>
        <authorList>
            <person name="Lee J."/>
            <person name="Yang E.C."/>
            <person name="Graf L."/>
            <person name="Yang J.H."/>
            <person name="Qiu H."/>
            <person name="Zel Zion U."/>
            <person name="Chan C.X."/>
            <person name="Stephens T.G."/>
            <person name="Weber A.P.M."/>
            <person name="Boo G.H."/>
            <person name="Boo S.M."/>
            <person name="Kim K.M."/>
            <person name="Shin Y."/>
            <person name="Jung M."/>
            <person name="Lee S.J."/>
            <person name="Yim H.S."/>
            <person name="Lee J.H."/>
            <person name="Bhattacharya D."/>
            <person name="Yoon H.S."/>
        </authorList>
    </citation>
    <scope>NUCLEOTIDE SEQUENCE [LARGE SCALE GENOMIC DNA]</scope>
    <source>
        <strain evidence="1 2">SKKU-2015</strain>
        <tissue evidence="1">Whole body</tissue>
    </source>
</reference>
<dbReference type="AlphaFoldDB" id="A0A2V3IDV7"/>
<evidence type="ECO:0000313" key="2">
    <source>
        <dbReference type="Proteomes" id="UP000247409"/>
    </source>
</evidence>
<organism evidence="1 2">
    <name type="scientific">Gracilariopsis chorda</name>
    <dbReference type="NCBI Taxonomy" id="448386"/>
    <lineage>
        <taxon>Eukaryota</taxon>
        <taxon>Rhodophyta</taxon>
        <taxon>Florideophyceae</taxon>
        <taxon>Rhodymeniophycidae</taxon>
        <taxon>Gracilariales</taxon>
        <taxon>Gracilariaceae</taxon>
        <taxon>Gracilariopsis</taxon>
    </lineage>
</organism>
<dbReference type="EMBL" id="NBIV01000333">
    <property type="protein sequence ID" value="PXF40254.1"/>
    <property type="molecule type" value="Genomic_DNA"/>
</dbReference>
<proteinExistence type="predicted"/>
<keyword evidence="2" id="KW-1185">Reference proteome</keyword>
<sequence length="349" mass="39568">MERNFQQAAKANCLEDASRFCTSGDAQRLSIFGMHDNHRISEEEPQSKHKSMHVIVIRLRALTHGGRHAEAFDVADKALKGCDENSFWDLGCLHYLRGKVLYEMSCPSTNPYERKGDALSVINESESFNVKLIEHTITAFEVASKYYEVAGNEIGSVKSHLLWARTCIDHVFRRFVLSAEARRGMSLETGSKLLDREINCHDVLDTIHNVITTATTANVPLLLVNAMAALAEVKFIQGCLSSSWSVWVSEAWKLFSRLLTDGEDNRVVLSSIAPVPTLTRLRNFCGRVVRLVKGDSRFINFSEMNTHLRLFEAYVALHLQTDKKLNLAYDSQKDFLFNMDEAQEERSYL</sequence>
<evidence type="ECO:0000313" key="1">
    <source>
        <dbReference type="EMBL" id="PXF40254.1"/>
    </source>
</evidence>
<name>A0A2V3IDV7_9FLOR</name>
<dbReference type="Proteomes" id="UP000247409">
    <property type="component" value="Unassembled WGS sequence"/>
</dbReference>
<protein>
    <submittedName>
        <fullName evidence="1">Uncharacterized protein</fullName>
    </submittedName>
</protein>
<gene>
    <name evidence="1" type="ORF">BWQ96_10035</name>
</gene>
<accession>A0A2V3IDV7</accession>